<gene>
    <name evidence="4" type="ORF">ACFOMH_19040</name>
</gene>
<dbReference type="Gene3D" id="3.40.50.360">
    <property type="match status" value="1"/>
</dbReference>
<dbReference type="RefSeq" id="WP_374427523.1">
    <property type="nucleotide sequence ID" value="NZ_JBHRXJ010000022.1"/>
</dbReference>
<comment type="caution">
    <text evidence="4">The sequence shown here is derived from an EMBL/GenBank/DDBJ whole genome shotgun (WGS) entry which is preliminary data.</text>
</comment>
<keyword evidence="5" id="KW-1185">Reference proteome</keyword>
<protein>
    <submittedName>
        <fullName evidence="4">NAD(P)H-dependent oxidoreductase</fullName>
        <ecNumber evidence="4">1.-.-.-</ecNumber>
        <ecNumber evidence="4">1.6.99.-</ecNumber>
    </submittedName>
</protein>
<keyword evidence="2 4" id="KW-0560">Oxidoreductase</keyword>
<sequence length="235" mass="26207">MKALVVSATPEPQSFVASMARTSCEVLERKGYEVATSNLYQMNWNPVASADDFGRRANPNYLTYALEQRNGVQTQTIAQDIQQELDKLMAADLLVLNFPIYWFSTPAILKGWIDRVLVSGTAYGGKRIYDKGGLTGKKALVGAALGGRPHMFAPDGIHGPVHDMLRHLLRGTLGYCGMGVPQPFFAWHVPYITPEARDEMMADYIAHLESVEDLPLMEFPHMADFSETMEPIRKQ</sequence>
<dbReference type="InterPro" id="IPR029039">
    <property type="entry name" value="Flavoprotein-like_sf"/>
</dbReference>
<evidence type="ECO:0000256" key="2">
    <source>
        <dbReference type="ARBA" id="ARBA00023002"/>
    </source>
</evidence>
<dbReference type="Proteomes" id="UP001595721">
    <property type="component" value="Unassembled WGS sequence"/>
</dbReference>
<evidence type="ECO:0000313" key="5">
    <source>
        <dbReference type="Proteomes" id="UP001595721"/>
    </source>
</evidence>
<comment type="similarity">
    <text evidence="1">Belongs to the NAD(P)H dehydrogenase (quinone) family.</text>
</comment>
<feature type="domain" description="Flavodoxin-like fold" evidence="3">
    <location>
        <begin position="1"/>
        <end position="208"/>
    </location>
</feature>
<dbReference type="InterPro" id="IPR051545">
    <property type="entry name" value="NAD(P)H_dehydrogenase_qn"/>
</dbReference>
<evidence type="ECO:0000313" key="4">
    <source>
        <dbReference type="EMBL" id="MFC3530271.1"/>
    </source>
</evidence>
<name>A0ABV7RAI9_9RHOB</name>
<dbReference type="EC" id="1.-.-.-" evidence="4"/>
<dbReference type="EC" id="1.6.99.-" evidence="4"/>
<organism evidence="4 5">
    <name type="scientific">Paracoccus mangrovi</name>
    <dbReference type="NCBI Taxonomy" id="1715645"/>
    <lineage>
        <taxon>Bacteria</taxon>
        <taxon>Pseudomonadati</taxon>
        <taxon>Pseudomonadota</taxon>
        <taxon>Alphaproteobacteria</taxon>
        <taxon>Rhodobacterales</taxon>
        <taxon>Paracoccaceae</taxon>
        <taxon>Paracoccus</taxon>
    </lineage>
</organism>
<dbReference type="PANTHER" id="PTHR10204:SF34">
    <property type="entry name" value="NAD(P)H DEHYDROGENASE [QUINONE] 1 ISOFORM 1"/>
    <property type="match status" value="1"/>
</dbReference>
<dbReference type="Pfam" id="PF02525">
    <property type="entry name" value="Flavodoxin_2"/>
    <property type="match status" value="1"/>
</dbReference>
<dbReference type="GO" id="GO:0016491">
    <property type="term" value="F:oxidoreductase activity"/>
    <property type="evidence" value="ECO:0007669"/>
    <property type="project" value="UniProtKB-KW"/>
</dbReference>
<accession>A0ABV7RAI9</accession>
<dbReference type="SUPFAM" id="SSF52218">
    <property type="entry name" value="Flavoproteins"/>
    <property type="match status" value="1"/>
</dbReference>
<reference evidence="5" key="1">
    <citation type="journal article" date="2019" name="Int. J. Syst. Evol. Microbiol.">
        <title>The Global Catalogue of Microorganisms (GCM) 10K type strain sequencing project: providing services to taxonomists for standard genome sequencing and annotation.</title>
        <authorList>
            <consortium name="The Broad Institute Genomics Platform"/>
            <consortium name="The Broad Institute Genome Sequencing Center for Infectious Disease"/>
            <person name="Wu L."/>
            <person name="Ma J."/>
        </authorList>
    </citation>
    <scope>NUCLEOTIDE SEQUENCE [LARGE SCALE GENOMIC DNA]</scope>
    <source>
        <strain evidence="5">KCTC 42899</strain>
    </source>
</reference>
<dbReference type="PANTHER" id="PTHR10204">
    <property type="entry name" value="NAD P H OXIDOREDUCTASE-RELATED"/>
    <property type="match status" value="1"/>
</dbReference>
<proteinExistence type="inferred from homology"/>
<dbReference type="InterPro" id="IPR003680">
    <property type="entry name" value="Flavodoxin_fold"/>
</dbReference>
<dbReference type="EMBL" id="JBHRXJ010000022">
    <property type="protein sequence ID" value="MFC3530271.1"/>
    <property type="molecule type" value="Genomic_DNA"/>
</dbReference>
<evidence type="ECO:0000259" key="3">
    <source>
        <dbReference type="Pfam" id="PF02525"/>
    </source>
</evidence>
<evidence type="ECO:0000256" key="1">
    <source>
        <dbReference type="ARBA" id="ARBA00006252"/>
    </source>
</evidence>